<keyword evidence="3" id="KW-1185">Reference proteome</keyword>
<dbReference type="AlphaFoldDB" id="G8Y5P0"/>
<dbReference type="Proteomes" id="UP000005222">
    <property type="component" value="Chromosome K"/>
</dbReference>
<reference evidence="3" key="2">
    <citation type="journal article" date="2012" name="G3 (Bethesda)">
        <title>Pichia sorbitophila, an interspecies yeast hybrid reveals early steps of genome resolution following polyploidization.</title>
        <authorList>
            <person name="Leh Louis V."/>
            <person name="Despons L."/>
            <person name="Friedrich A."/>
            <person name="Martin T."/>
            <person name="Durrens P."/>
            <person name="Casaregola S."/>
            <person name="Neuveglise C."/>
            <person name="Fairhead C."/>
            <person name="Marck C."/>
            <person name="Cruz J.A."/>
            <person name="Straub M.L."/>
            <person name="Kugler V."/>
            <person name="Sacerdot C."/>
            <person name="Uzunov Z."/>
            <person name="Thierry A."/>
            <person name="Weiss S."/>
            <person name="Bleykasten C."/>
            <person name="De Montigny J."/>
            <person name="Jacques N."/>
            <person name="Jung P."/>
            <person name="Lemaire M."/>
            <person name="Mallet S."/>
            <person name="Morel G."/>
            <person name="Richard G.F."/>
            <person name="Sarkar A."/>
            <person name="Savel G."/>
            <person name="Schacherer J."/>
            <person name="Seret M.L."/>
            <person name="Talla E."/>
            <person name="Samson G."/>
            <person name="Jubin C."/>
            <person name="Poulain J."/>
            <person name="Vacherie B."/>
            <person name="Barbe V."/>
            <person name="Pelletier E."/>
            <person name="Sherman D.J."/>
            <person name="Westhof E."/>
            <person name="Weissenbach J."/>
            <person name="Baret P.V."/>
            <person name="Wincker P."/>
            <person name="Gaillardin C."/>
            <person name="Dujon B."/>
            <person name="Souciet J.L."/>
        </authorList>
    </citation>
    <scope>NUCLEOTIDE SEQUENCE [LARGE SCALE GENOMIC DNA]</scope>
    <source>
        <strain evidence="3">ATCC MYA-4447 / BCRC 22081 / CBS 7064 / NBRC 10061 / NRRL Y-12695</strain>
    </source>
</reference>
<dbReference type="EMBL" id="FO082048">
    <property type="protein sequence ID" value="CCE84951.1"/>
    <property type="molecule type" value="Genomic_DNA"/>
</dbReference>
<gene>
    <name evidence="2" type="primary">Piso0_004517</name>
    <name evidence="1" type="ORF">GNLVRS01_PISO0K18622g</name>
    <name evidence="2" type="ORF">GNLVRS01_PISO0L18623g</name>
</gene>
<organism evidence="2 3">
    <name type="scientific">Pichia sorbitophila (strain ATCC MYA-4447 / BCRC 22081 / CBS 7064 / NBRC 10061 / NRRL Y-12695)</name>
    <name type="common">Hybrid yeast</name>
    <dbReference type="NCBI Taxonomy" id="559304"/>
    <lineage>
        <taxon>Eukaryota</taxon>
        <taxon>Fungi</taxon>
        <taxon>Dikarya</taxon>
        <taxon>Ascomycota</taxon>
        <taxon>Saccharomycotina</taxon>
        <taxon>Pichiomycetes</taxon>
        <taxon>Debaryomycetaceae</taxon>
        <taxon>Millerozyma</taxon>
    </lineage>
</organism>
<dbReference type="Proteomes" id="UP000005222">
    <property type="component" value="Chromosome L"/>
</dbReference>
<evidence type="ECO:0000313" key="1">
    <source>
        <dbReference type="EMBL" id="CCE83920.1"/>
    </source>
</evidence>
<name>G8Y5P0_PICSO</name>
<reference evidence="2" key="1">
    <citation type="submission" date="2011-10" db="EMBL/GenBank/DDBJ databases">
        <authorList>
            <person name="Genoscope - CEA"/>
        </authorList>
    </citation>
    <scope>NUCLEOTIDE SEQUENCE</scope>
</reference>
<accession>G8Y5P0</accession>
<dbReference type="HOGENOM" id="CLU_2224180_0_0_1"/>
<dbReference type="EMBL" id="FO082049">
    <property type="protein sequence ID" value="CCE83920.1"/>
    <property type="molecule type" value="Genomic_DNA"/>
</dbReference>
<proteinExistence type="predicted"/>
<dbReference type="InParanoid" id="G8Y5P0"/>
<evidence type="ECO:0000313" key="2">
    <source>
        <dbReference type="EMBL" id="CCE84951.1"/>
    </source>
</evidence>
<evidence type="ECO:0000313" key="3">
    <source>
        <dbReference type="Proteomes" id="UP000005222"/>
    </source>
</evidence>
<protein>
    <submittedName>
        <fullName evidence="2">Piso0_004517 protein</fullName>
    </submittedName>
</protein>
<sequence>MPPFNTLSRLPRSARRRDCREVSSLLLAPPPVEITWSHVGFSFRNNSGDSARCRIVSPVSFPYAAGSAVPLGRDSAGCSRLTASRMEIFRSAMGGSPRNSANPSSH</sequence>